<keyword evidence="3" id="KW-0808">Transferase</keyword>
<dbReference type="InterPro" id="IPR000719">
    <property type="entry name" value="Prot_kinase_dom"/>
</dbReference>
<dbReference type="InterPro" id="IPR011009">
    <property type="entry name" value="Kinase-like_dom_sf"/>
</dbReference>
<evidence type="ECO:0000256" key="8">
    <source>
        <dbReference type="ARBA" id="ARBA00048679"/>
    </source>
</evidence>
<evidence type="ECO:0000256" key="6">
    <source>
        <dbReference type="ARBA" id="ARBA00022840"/>
    </source>
</evidence>
<dbReference type="OrthoDB" id="5979581at2759"/>
<evidence type="ECO:0000313" key="13">
    <source>
        <dbReference type="Proteomes" id="UP000006701"/>
    </source>
</evidence>
<dbReference type="Gene3D" id="1.10.510.10">
    <property type="entry name" value="Transferase(Phosphotransferase) domain 1"/>
    <property type="match status" value="1"/>
</dbReference>
<dbReference type="Gene3D" id="3.30.200.20">
    <property type="entry name" value="Phosphorylase Kinase, domain 1"/>
    <property type="match status" value="1"/>
</dbReference>
<dbReference type="GO" id="GO:0004674">
    <property type="term" value="F:protein serine/threonine kinase activity"/>
    <property type="evidence" value="ECO:0007669"/>
    <property type="project" value="UniProtKB-KW"/>
</dbReference>
<evidence type="ECO:0000256" key="3">
    <source>
        <dbReference type="ARBA" id="ARBA00022679"/>
    </source>
</evidence>
<dbReference type="HOGENOM" id="CLU_000288_81_1_1"/>
<evidence type="ECO:0000256" key="1">
    <source>
        <dbReference type="ARBA" id="ARBA00012513"/>
    </source>
</evidence>
<dbReference type="Pfam" id="PF00069">
    <property type="entry name" value="Pkinase"/>
    <property type="match status" value="1"/>
</dbReference>
<dbReference type="GO" id="GO:0050684">
    <property type="term" value="P:regulation of mRNA processing"/>
    <property type="evidence" value="ECO:0007669"/>
    <property type="project" value="TreeGrafter"/>
</dbReference>
<dbReference type="eggNOG" id="KOG1290">
    <property type="taxonomic scope" value="Eukaryota"/>
</dbReference>
<sequence length="359" mass="41247">MSPVWALKHRPWPLSTAVAPKLPVNKAIEEERTPYYNPARFYPARLGDVLNNQYQLATKLGYGSSSTVWLARDLNREKYVAIKINSSAHHSRENAAQAELDILRHISEANPLHKGWEFIRRPLDSFSLEHGLARHLCLVFEPLREPLWIYRKRFIGDVIPSDVLKILLQMVLHGLDYLHSECHVIHTDLKPDNIMIKVEDPSILEESARDEYELPRRRRVLRCRTIYLSRNDFGIRKTTGIIQITDFDLSVRGDSPNRGCIQAEIYRAPEVILDAGYSYSADIWSLGVMLWDVLEGKKLFKDVDPFEVQEYDELNHLGHISALLGPPPKDLLDKGTRTDLFYKSDGEYIIVLSVSASIH</sequence>
<organism evidence="12 13">
    <name type="scientific">Aspergillus clavatus (strain ATCC 1007 / CBS 513.65 / DSM 816 / NCTC 3887 / NRRL 1 / QM 1276 / 107)</name>
    <dbReference type="NCBI Taxonomy" id="344612"/>
    <lineage>
        <taxon>Eukaryota</taxon>
        <taxon>Fungi</taxon>
        <taxon>Dikarya</taxon>
        <taxon>Ascomycota</taxon>
        <taxon>Pezizomycotina</taxon>
        <taxon>Eurotiomycetes</taxon>
        <taxon>Eurotiomycetidae</taxon>
        <taxon>Eurotiales</taxon>
        <taxon>Aspergillaceae</taxon>
        <taxon>Aspergillus</taxon>
        <taxon>Aspergillus subgen. Fumigati</taxon>
    </lineage>
</organism>
<dbReference type="PANTHER" id="PTHR47634">
    <property type="entry name" value="PROTEIN KINASE DOMAIN-CONTAINING PROTEIN-RELATED"/>
    <property type="match status" value="1"/>
</dbReference>
<proteinExistence type="inferred from homology"/>
<accession>A1CJ04</accession>
<evidence type="ECO:0000256" key="7">
    <source>
        <dbReference type="ARBA" id="ARBA00047899"/>
    </source>
</evidence>
<dbReference type="Proteomes" id="UP000006701">
    <property type="component" value="Unassembled WGS sequence"/>
</dbReference>
<dbReference type="OMA" id="EPLWIYR"/>
<dbReference type="PROSITE" id="PS00108">
    <property type="entry name" value="PROTEIN_KINASE_ST"/>
    <property type="match status" value="1"/>
</dbReference>
<keyword evidence="13" id="KW-1185">Reference proteome</keyword>
<evidence type="ECO:0000256" key="4">
    <source>
        <dbReference type="ARBA" id="ARBA00022741"/>
    </source>
</evidence>
<dbReference type="GeneID" id="4704120"/>
<dbReference type="EC" id="2.7.11.1" evidence="1"/>
<dbReference type="EMBL" id="DS027054">
    <property type="protein sequence ID" value="EAW10859.1"/>
    <property type="molecule type" value="Genomic_DNA"/>
</dbReference>
<dbReference type="PROSITE" id="PS00107">
    <property type="entry name" value="PROTEIN_KINASE_ATP"/>
    <property type="match status" value="1"/>
</dbReference>
<evidence type="ECO:0000256" key="2">
    <source>
        <dbReference type="ARBA" id="ARBA00022527"/>
    </source>
</evidence>
<comment type="similarity">
    <text evidence="10">Belongs to the protein kinase superfamily.</text>
</comment>
<dbReference type="PROSITE" id="PS50011">
    <property type="entry name" value="PROTEIN_KINASE_DOM"/>
    <property type="match status" value="1"/>
</dbReference>
<dbReference type="InterPro" id="IPR008271">
    <property type="entry name" value="Ser/Thr_kinase_AS"/>
</dbReference>
<evidence type="ECO:0000259" key="11">
    <source>
        <dbReference type="PROSITE" id="PS50011"/>
    </source>
</evidence>
<reference evidence="12 13" key="1">
    <citation type="journal article" date="2008" name="PLoS Genet.">
        <title>Genomic islands in the pathogenic filamentous fungus Aspergillus fumigatus.</title>
        <authorList>
            <person name="Fedorova N.D."/>
            <person name="Khaldi N."/>
            <person name="Joardar V.S."/>
            <person name="Maiti R."/>
            <person name="Amedeo P."/>
            <person name="Anderson M.J."/>
            <person name="Crabtree J."/>
            <person name="Silva J.C."/>
            <person name="Badger J.H."/>
            <person name="Albarraq A."/>
            <person name="Angiuoli S."/>
            <person name="Bussey H."/>
            <person name="Bowyer P."/>
            <person name="Cotty P.J."/>
            <person name="Dyer P.S."/>
            <person name="Egan A."/>
            <person name="Galens K."/>
            <person name="Fraser-Liggett C.M."/>
            <person name="Haas B.J."/>
            <person name="Inman J.M."/>
            <person name="Kent R."/>
            <person name="Lemieux S."/>
            <person name="Malavazi I."/>
            <person name="Orvis J."/>
            <person name="Roemer T."/>
            <person name="Ronning C.M."/>
            <person name="Sundaram J.P."/>
            <person name="Sutton G."/>
            <person name="Turner G."/>
            <person name="Venter J.C."/>
            <person name="White O.R."/>
            <person name="Whitty B.R."/>
            <person name="Youngman P."/>
            <person name="Wolfe K.H."/>
            <person name="Goldman G.H."/>
            <person name="Wortman J.R."/>
            <person name="Jiang B."/>
            <person name="Denning D.W."/>
            <person name="Nierman W.C."/>
        </authorList>
    </citation>
    <scope>NUCLEOTIDE SEQUENCE [LARGE SCALE GENOMIC DNA]</scope>
    <source>
        <strain evidence="13">ATCC 1007 / CBS 513.65 / DSM 816 / NCTC 3887 / NRRL 1</strain>
    </source>
</reference>
<comment type="catalytic activity">
    <reaction evidence="7">
        <text>L-threonyl-[protein] + ATP = O-phospho-L-threonyl-[protein] + ADP + H(+)</text>
        <dbReference type="Rhea" id="RHEA:46608"/>
        <dbReference type="Rhea" id="RHEA-COMP:11060"/>
        <dbReference type="Rhea" id="RHEA-COMP:11605"/>
        <dbReference type="ChEBI" id="CHEBI:15378"/>
        <dbReference type="ChEBI" id="CHEBI:30013"/>
        <dbReference type="ChEBI" id="CHEBI:30616"/>
        <dbReference type="ChEBI" id="CHEBI:61977"/>
        <dbReference type="ChEBI" id="CHEBI:456216"/>
        <dbReference type="EC" id="2.7.11.1"/>
    </reaction>
</comment>
<name>A1CJ04_ASPCL</name>
<dbReference type="GO" id="GO:0000245">
    <property type="term" value="P:spliceosomal complex assembly"/>
    <property type="evidence" value="ECO:0007669"/>
    <property type="project" value="TreeGrafter"/>
</dbReference>
<keyword evidence="5 12" id="KW-0418">Kinase</keyword>
<evidence type="ECO:0000256" key="5">
    <source>
        <dbReference type="ARBA" id="ARBA00022777"/>
    </source>
</evidence>
<comment type="catalytic activity">
    <reaction evidence="8">
        <text>L-seryl-[protein] + ATP = O-phospho-L-seryl-[protein] + ADP + H(+)</text>
        <dbReference type="Rhea" id="RHEA:17989"/>
        <dbReference type="Rhea" id="RHEA-COMP:9863"/>
        <dbReference type="Rhea" id="RHEA-COMP:11604"/>
        <dbReference type="ChEBI" id="CHEBI:15378"/>
        <dbReference type="ChEBI" id="CHEBI:29999"/>
        <dbReference type="ChEBI" id="CHEBI:30616"/>
        <dbReference type="ChEBI" id="CHEBI:83421"/>
        <dbReference type="ChEBI" id="CHEBI:456216"/>
        <dbReference type="EC" id="2.7.11.1"/>
    </reaction>
</comment>
<dbReference type="SMART" id="SM00220">
    <property type="entry name" value="S_TKc"/>
    <property type="match status" value="1"/>
</dbReference>
<dbReference type="SUPFAM" id="SSF56112">
    <property type="entry name" value="Protein kinase-like (PK-like)"/>
    <property type="match status" value="1"/>
</dbReference>
<gene>
    <name evidence="12" type="ORF">ACLA_053330</name>
</gene>
<evidence type="ECO:0000256" key="10">
    <source>
        <dbReference type="RuleBase" id="RU000304"/>
    </source>
</evidence>
<dbReference type="KEGG" id="act:ACLA_053330"/>
<keyword evidence="2 10" id="KW-0723">Serine/threonine-protein kinase</keyword>
<protein>
    <recommendedName>
        <fullName evidence="1">non-specific serine/threonine protein kinase</fullName>
        <ecNumber evidence="1">2.7.11.1</ecNumber>
    </recommendedName>
</protein>
<feature type="binding site" evidence="9">
    <location>
        <position position="83"/>
    </location>
    <ligand>
        <name>ATP</name>
        <dbReference type="ChEBI" id="CHEBI:30616"/>
    </ligand>
</feature>
<keyword evidence="6 9" id="KW-0067">ATP-binding</keyword>
<dbReference type="InterPro" id="IPR051334">
    <property type="entry name" value="SRPK"/>
</dbReference>
<feature type="domain" description="Protein kinase" evidence="11">
    <location>
        <begin position="54"/>
        <end position="359"/>
    </location>
</feature>
<dbReference type="VEuPathDB" id="FungiDB:ACLA_053330"/>
<evidence type="ECO:0000256" key="9">
    <source>
        <dbReference type="PROSITE-ProRule" id="PRU10141"/>
    </source>
</evidence>
<evidence type="ECO:0000313" key="12">
    <source>
        <dbReference type="EMBL" id="EAW10859.1"/>
    </source>
</evidence>
<dbReference type="InterPro" id="IPR017441">
    <property type="entry name" value="Protein_kinase_ATP_BS"/>
</dbReference>
<keyword evidence="4 9" id="KW-0547">Nucleotide-binding</keyword>
<dbReference type="GO" id="GO:0005524">
    <property type="term" value="F:ATP binding"/>
    <property type="evidence" value="ECO:0007669"/>
    <property type="project" value="UniProtKB-UniRule"/>
</dbReference>
<dbReference type="AlphaFoldDB" id="A1CJ04"/>
<dbReference type="PANTHER" id="PTHR47634:SF9">
    <property type="entry name" value="PROTEIN KINASE DOMAIN-CONTAINING PROTEIN-RELATED"/>
    <property type="match status" value="1"/>
</dbReference>
<dbReference type="RefSeq" id="XP_001272285.1">
    <property type="nucleotide sequence ID" value="XM_001272284.1"/>
</dbReference>